<sequence length="430" mass="48466">MKRTLTIVLSLACICVPLLEPSTQAINSLVIAQTISSNNKSDTEINSIAQKITVQIFEAVSQQEENFIGTGFIVKKQSKQGNNFDYQVLTNAHVVKKLHTGYQYQIKTYENRIYKAFLPKNANKFQNYDLAILTFSSSVGYETAKLGKSDRLQPQNKIFVAGFPCESIQCKPKLTIKSGVIAPIEFLLQGKTLVNGYRIGYDIDVQSGTSGGPIIDTVGEVVGVNGRSKFVGSPFANAPDPYRFDDNTQPEKDIKLLMGYFAWGIPIETYTKLDNINSPIEITPQSSLSGNTQRNSYTNSEAQGIVISNSLITNIILILILALIISIVWYSFKQWNKYKAETQQKSLPLKNKHEEQQSNLPLNFQAIEDKEKQQESNIYSERQQPKITDKKQKLSSGKAIFQKLFKPFYRIKNHQKKKVQNLSPTKEQDK</sequence>
<keyword evidence="5" id="KW-1185">Reference proteome</keyword>
<dbReference type="PANTHER" id="PTHR43019:SF23">
    <property type="entry name" value="PROTEASE DO-LIKE 5, CHLOROPLASTIC"/>
    <property type="match status" value="1"/>
</dbReference>
<dbReference type="EMBL" id="JADEXS010000074">
    <property type="protein sequence ID" value="MBE9022359.1"/>
    <property type="molecule type" value="Genomic_DNA"/>
</dbReference>
<evidence type="ECO:0000313" key="5">
    <source>
        <dbReference type="Proteomes" id="UP000622533"/>
    </source>
</evidence>
<dbReference type="RefSeq" id="WP_193914992.1">
    <property type="nucleotide sequence ID" value="NZ_JADEXS020000001.1"/>
</dbReference>
<dbReference type="InterPro" id="IPR043504">
    <property type="entry name" value="Peptidase_S1_PA_chymotrypsin"/>
</dbReference>
<keyword evidence="2" id="KW-1133">Transmembrane helix</keyword>
<feature type="signal peptide" evidence="3">
    <location>
        <begin position="1"/>
        <end position="25"/>
    </location>
</feature>
<feature type="compositionally biased region" description="Basic and acidic residues" evidence="1">
    <location>
        <begin position="383"/>
        <end position="392"/>
    </location>
</feature>
<reference evidence="4" key="1">
    <citation type="submission" date="2020-10" db="EMBL/GenBank/DDBJ databases">
        <authorList>
            <person name="Castelo-Branco R."/>
            <person name="Eusebio N."/>
            <person name="Adriana R."/>
            <person name="Vieira A."/>
            <person name="Brugerolle De Fraissinette N."/>
            <person name="Rezende De Castro R."/>
            <person name="Schneider M.P."/>
            <person name="Vasconcelos V."/>
            <person name="Leao P.N."/>
        </authorList>
    </citation>
    <scope>NUCLEOTIDE SEQUENCE</scope>
    <source>
        <strain evidence="4">LEGE 12446</strain>
    </source>
</reference>
<keyword evidence="2" id="KW-0812">Transmembrane</keyword>
<dbReference type="PANTHER" id="PTHR43019">
    <property type="entry name" value="SERINE ENDOPROTEASE DEGS"/>
    <property type="match status" value="1"/>
</dbReference>
<dbReference type="AlphaFoldDB" id="A0A8J6ZJM0"/>
<name>A0A8J6ZJM0_DESMC</name>
<gene>
    <name evidence="4" type="ORF">IQ276_07930</name>
</gene>
<dbReference type="SUPFAM" id="SSF50494">
    <property type="entry name" value="Trypsin-like serine proteases"/>
    <property type="match status" value="1"/>
</dbReference>
<dbReference type="Pfam" id="PF13365">
    <property type="entry name" value="Trypsin_2"/>
    <property type="match status" value="1"/>
</dbReference>
<feature type="chain" id="PRO_5035280324" evidence="3">
    <location>
        <begin position="26"/>
        <end position="430"/>
    </location>
</feature>
<evidence type="ECO:0000313" key="4">
    <source>
        <dbReference type="EMBL" id="MBE9022359.1"/>
    </source>
</evidence>
<evidence type="ECO:0000256" key="2">
    <source>
        <dbReference type="SAM" id="Phobius"/>
    </source>
</evidence>
<dbReference type="Proteomes" id="UP000622533">
    <property type="component" value="Unassembled WGS sequence"/>
</dbReference>
<feature type="region of interest" description="Disordered" evidence="1">
    <location>
        <begin position="376"/>
        <end position="395"/>
    </location>
</feature>
<keyword evidence="2" id="KW-0472">Membrane</keyword>
<evidence type="ECO:0000256" key="1">
    <source>
        <dbReference type="SAM" id="MobiDB-lite"/>
    </source>
</evidence>
<proteinExistence type="predicted"/>
<feature type="transmembrane region" description="Helical" evidence="2">
    <location>
        <begin position="311"/>
        <end position="332"/>
    </location>
</feature>
<comment type="caution">
    <text evidence="4">The sequence shown here is derived from an EMBL/GenBank/DDBJ whole genome shotgun (WGS) entry which is preliminary data.</text>
</comment>
<protein>
    <submittedName>
        <fullName evidence="4">Trypsin-like peptidase domain-containing protein</fullName>
    </submittedName>
</protein>
<accession>A0A8J6ZJM0</accession>
<organism evidence="4 5">
    <name type="scientific">Desmonostoc muscorum LEGE 12446</name>
    <dbReference type="NCBI Taxonomy" id="1828758"/>
    <lineage>
        <taxon>Bacteria</taxon>
        <taxon>Bacillati</taxon>
        <taxon>Cyanobacteriota</taxon>
        <taxon>Cyanophyceae</taxon>
        <taxon>Nostocales</taxon>
        <taxon>Nostocaceae</taxon>
        <taxon>Desmonostoc</taxon>
    </lineage>
</organism>
<keyword evidence="3" id="KW-0732">Signal</keyword>
<dbReference type="Gene3D" id="2.40.10.10">
    <property type="entry name" value="Trypsin-like serine proteases"/>
    <property type="match status" value="2"/>
</dbReference>
<dbReference type="InterPro" id="IPR009003">
    <property type="entry name" value="Peptidase_S1_PA"/>
</dbReference>
<evidence type="ECO:0000256" key="3">
    <source>
        <dbReference type="SAM" id="SignalP"/>
    </source>
</evidence>